<dbReference type="GO" id="GO:0006352">
    <property type="term" value="P:DNA-templated transcription initiation"/>
    <property type="evidence" value="ECO:0007669"/>
    <property type="project" value="InterPro"/>
</dbReference>
<evidence type="ECO:0000256" key="1">
    <source>
        <dbReference type="ARBA" id="ARBA00010641"/>
    </source>
</evidence>
<evidence type="ECO:0000313" key="10">
    <source>
        <dbReference type="Proteomes" id="UP001204579"/>
    </source>
</evidence>
<dbReference type="Gene3D" id="1.10.10.10">
    <property type="entry name" value="Winged helix-like DNA-binding domain superfamily/Winged helix DNA-binding domain"/>
    <property type="match status" value="1"/>
</dbReference>
<dbReference type="InterPro" id="IPR007627">
    <property type="entry name" value="RNA_pol_sigma70_r2"/>
</dbReference>
<keyword evidence="2 6" id="KW-0805">Transcription regulation</keyword>
<dbReference type="InterPro" id="IPR039425">
    <property type="entry name" value="RNA_pol_sigma-70-like"/>
</dbReference>
<dbReference type="Gene3D" id="1.10.1740.10">
    <property type="match status" value="1"/>
</dbReference>
<organism evidence="9 10">
    <name type="scientific">Phocaeicola barnesiae</name>
    <dbReference type="NCBI Taxonomy" id="376804"/>
    <lineage>
        <taxon>Bacteria</taxon>
        <taxon>Pseudomonadati</taxon>
        <taxon>Bacteroidota</taxon>
        <taxon>Bacteroidia</taxon>
        <taxon>Bacteroidales</taxon>
        <taxon>Bacteroidaceae</taxon>
        <taxon>Phocaeicola</taxon>
    </lineage>
</organism>
<evidence type="ECO:0000313" key="9">
    <source>
        <dbReference type="EMBL" id="MCR8873747.1"/>
    </source>
</evidence>
<dbReference type="InterPro" id="IPR036388">
    <property type="entry name" value="WH-like_DNA-bd_sf"/>
</dbReference>
<evidence type="ECO:0000256" key="2">
    <source>
        <dbReference type="ARBA" id="ARBA00023015"/>
    </source>
</evidence>
<dbReference type="PANTHER" id="PTHR43133">
    <property type="entry name" value="RNA POLYMERASE ECF-TYPE SIGMA FACTO"/>
    <property type="match status" value="1"/>
</dbReference>
<proteinExistence type="inferred from homology"/>
<dbReference type="GO" id="GO:0003677">
    <property type="term" value="F:DNA binding"/>
    <property type="evidence" value="ECO:0007669"/>
    <property type="project" value="UniProtKB-KW"/>
</dbReference>
<dbReference type="Pfam" id="PF04542">
    <property type="entry name" value="Sigma70_r2"/>
    <property type="match status" value="1"/>
</dbReference>
<comment type="similarity">
    <text evidence="1 6">Belongs to the sigma-70 factor family. ECF subfamily.</text>
</comment>
<protein>
    <recommendedName>
        <fullName evidence="6">RNA polymerase sigma factor</fullName>
    </recommendedName>
</protein>
<evidence type="ECO:0000259" key="8">
    <source>
        <dbReference type="Pfam" id="PF08281"/>
    </source>
</evidence>
<dbReference type="Proteomes" id="UP001204579">
    <property type="component" value="Unassembled WGS sequence"/>
</dbReference>
<accession>A0AAW5N0C8</accession>
<dbReference type="GO" id="GO:0016987">
    <property type="term" value="F:sigma factor activity"/>
    <property type="evidence" value="ECO:0007669"/>
    <property type="project" value="UniProtKB-KW"/>
</dbReference>
<feature type="domain" description="RNA polymerase sigma-70 region 2" evidence="7">
    <location>
        <begin position="25"/>
        <end position="89"/>
    </location>
</feature>
<dbReference type="NCBIfam" id="TIGR02937">
    <property type="entry name" value="sigma70-ECF"/>
    <property type="match status" value="1"/>
</dbReference>
<dbReference type="SUPFAM" id="SSF88659">
    <property type="entry name" value="Sigma3 and sigma4 domains of RNA polymerase sigma factors"/>
    <property type="match status" value="1"/>
</dbReference>
<feature type="domain" description="RNA polymerase sigma factor 70 region 4 type 2" evidence="8">
    <location>
        <begin position="120"/>
        <end position="172"/>
    </location>
</feature>
<dbReference type="CDD" id="cd06171">
    <property type="entry name" value="Sigma70_r4"/>
    <property type="match status" value="1"/>
</dbReference>
<gene>
    <name evidence="9" type="ORF">NW209_06945</name>
</gene>
<dbReference type="InterPro" id="IPR013249">
    <property type="entry name" value="RNA_pol_sigma70_r4_t2"/>
</dbReference>
<evidence type="ECO:0000256" key="5">
    <source>
        <dbReference type="ARBA" id="ARBA00023163"/>
    </source>
</evidence>
<dbReference type="SUPFAM" id="SSF88946">
    <property type="entry name" value="Sigma2 domain of RNA polymerase sigma factors"/>
    <property type="match status" value="1"/>
</dbReference>
<dbReference type="InterPro" id="IPR013324">
    <property type="entry name" value="RNA_pol_sigma_r3/r4-like"/>
</dbReference>
<dbReference type="RefSeq" id="WP_022339529.1">
    <property type="nucleotide sequence ID" value="NZ_JANRHJ010000007.1"/>
</dbReference>
<comment type="caution">
    <text evidence="9">The sequence shown here is derived from an EMBL/GenBank/DDBJ whole genome shotgun (WGS) entry which is preliminary data.</text>
</comment>
<keyword evidence="3 6" id="KW-0731">Sigma factor</keyword>
<name>A0AAW5N0C8_9BACT</name>
<evidence type="ECO:0000256" key="4">
    <source>
        <dbReference type="ARBA" id="ARBA00023125"/>
    </source>
</evidence>
<sequence length="180" mass="21057">MRTEEQHKIEHILAGKTEEFAYFLDTYGQQVFTLIVRMVDSESDAEELTQDTFLKAFQHLSSFNGKSQFSTWIYRIAYNTALTALRKKNIELTADEKLWNTISDTETDDLLDDTSENRIEKLREALDRLPADERALITFFYEEEKNISEIAVITGQTEGNVKVKLYRLRKKLAAWMQEED</sequence>
<evidence type="ECO:0000256" key="6">
    <source>
        <dbReference type="RuleBase" id="RU000716"/>
    </source>
</evidence>
<dbReference type="InterPro" id="IPR013325">
    <property type="entry name" value="RNA_pol_sigma_r2"/>
</dbReference>
<keyword evidence="4 6" id="KW-0238">DNA-binding</keyword>
<dbReference type="Pfam" id="PF08281">
    <property type="entry name" value="Sigma70_r4_2"/>
    <property type="match status" value="1"/>
</dbReference>
<dbReference type="AlphaFoldDB" id="A0AAW5N0C8"/>
<keyword evidence="5 6" id="KW-0804">Transcription</keyword>
<keyword evidence="10" id="KW-1185">Reference proteome</keyword>
<dbReference type="PROSITE" id="PS01063">
    <property type="entry name" value="SIGMA70_ECF"/>
    <property type="match status" value="1"/>
</dbReference>
<dbReference type="EMBL" id="JANRHJ010000007">
    <property type="protein sequence ID" value="MCR8873747.1"/>
    <property type="molecule type" value="Genomic_DNA"/>
</dbReference>
<dbReference type="InterPro" id="IPR014284">
    <property type="entry name" value="RNA_pol_sigma-70_dom"/>
</dbReference>
<dbReference type="InterPro" id="IPR000838">
    <property type="entry name" value="RNA_pol_sigma70_ECF_CS"/>
</dbReference>
<evidence type="ECO:0000256" key="3">
    <source>
        <dbReference type="ARBA" id="ARBA00023082"/>
    </source>
</evidence>
<dbReference type="PANTHER" id="PTHR43133:SF45">
    <property type="entry name" value="RNA POLYMERASE ECF-TYPE SIGMA FACTOR"/>
    <property type="match status" value="1"/>
</dbReference>
<evidence type="ECO:0000259" key="7">
    <source>
        <dbReference type="Pfam" id="PF04542"/>
    </source>
</evidence>
<reference evidence="9 10" key="1">
    <citation type="submission" date="2022-08" db="EMBL/GenBank/DDBJ databases">
        <authorList>
            <person name="Zeman M."/>
            <person name="Kubasova T."/>
        </authorList>
    </citation>
    <scope>NUCLEOTIDE SEQUENCE [LARGE SCALE GENOMIC DNA]</scope>
    <source>
        <strain evidence="9 10">ET62</strain>
    </source>
</reference>